<comment type="caution">
    <text evidence="3">The sequence shown here is derived from an EMBL/GenBank/DDBJ whole genome shotgun (WGS) entry which is preliminary data.</text>
</comment>
<dbReference type="RefSeq" id="WP_152152062.1">
    <property type="nucleotide sequence ID" value="NZ_WEIO01000006.1"/>
</dbReference>
<evidence type="ECO:0000256" key="1">
    <source>
        <dbReference type="ARBA" id="ARBA00008791"/>
    </source>
</evidence>
<protein>
    <submittedName>
        <fullName evidence="3">Universal stress protein</fullName>
    </submittedName>
</protein>
<organism evidence="3 4">
    <name type="scientific">Bacillus aerolatus</name>
    <dbReference type="NCBI Taxonomy" id="2653354"/>
    <lineage>
        <taxon>Bacteria</taxon>
        <taxon>Bacillati</taxon>
        <taxon>Bacillota</taxon>
        <taxon>Bacilli</taxon>
        <taxon>Bacillales</taxon>
        <taxon>Bacillaceae</taxon>
        <taxon>Bacillus</taxon>
    </lineage>
</organism>
<dbReference type="InterPro" id="IPR006016">
    <property type="entry name" value="UspA"/>
</dbReference>
<dbReference type="CDD" id="cd00293">
    <property type="entry name" value="USP-like"/>
    <property type="match status" value="1"/>
</dbReference>
<name>A0A6I1FPJ5_9BACI</name>
<sequence>MYKHILLAADGSDHSIRAARHAAEIARHIPDSKVDILFVIDYNQSKSDILHKDSIITIQKERSLRLKPHEEILQNAGVAYTVKVKHGEPGSAVAAYANEFGVDLVVIGSRGLNKLQEFVLGGVSHKVAKRVKCPVMIVK</sequence>
<evidence type="ECO:0000313" key="3">
    <source>
        <dbReference type="EMBL" id="KAB7706200.1"/>
    </source>
</evidence>
<feature type="domain" description="UspA" evidence="2">
    <location>
        <begin position="1"/>
        <end position="139"/>
    </location>
</feature>
<dbReference type="PRINTS" id="PR01438">
    <property type="entry name" value="UNVRSLSTRESS"/>
</dbReference>
<dbReference type="SUPFAM" id="SSF52402">
    <property type="entry name" value="Adenine nucleotide alpha hydrolases-like"/>
    <property type="match status" value="1"/>
</dbReference>
<reference evidence="3 4" key="1">
    <citation type="submission" date="2019-10" db="EMBL/GenBank/DDBJ databases">
        <title>Bacillus aerolatum sp. nov., isolated from bioaerosol of sport playgrounds.</title>
        <authorList>
            <person name="Chen P."/>
            <person name="Zhang G."/>
        </authorList>
    </citation>
    <scope>NUCLEOTIDE SEQUENCE [LARGE SCALE GENOMIC DNA]</scope>
    <source>
        <strain evidence="3 4">CX253</strain>
    </source>
</reference>
<dbReference type="AlphaFoldDB" id="A0A6I1FPJ5"/>
<evidence type="ECO:0000259" key="2">
    <source>
        <dbReference type="Pfam" id="PF00582"/>
    </source>
</evidence>
<comment type="similarity">
    <text evidence="1">Belongs to the universal stress protein A family.</text>
</comment>
<dbReference type="PANTHER" id="PTHR46268">
    <property type="entry name" value="STRESS RESPONSE PROTEIN NHAX"/>
    <property type="match status" value="1"/>
</dbReference>
<gene>
    <name evidence="3" type="ORF">F9802_11460</name>
</gene>
<dbReference type="PANTHER" id="PTHR46268:SF6">
    <property type="entry name" value="UNIVERSAL STRESS PROTEIN UP12"/>
    <property type="match status" value="1"/>
</dbReference>
<accession>A0A6I1FPJ5</accession>
<dbReference type="Gene3D" id="3.40.50.620">
    <property type="entry name" value="HUPs"/>
    <property type="match status" value="1"/>
</dbReference>
<keyword evidence="4" id="KW-1185">Reference proteome</keyword>
<dbReference type="Proteomes" id="UP000429595">
    <property type="component" value="Unassembled WGS sequence"/>
</dbReference>
<evidence type="ECO:0000313" key="4">
    <source>
        <dbReference type="Proteomes" id="UP000429595"/>
    </source>
</evidence>
<dbReference type="InterPro" id="IPR006015">
    <property type="entry name" value="Universal_stress_UspA"/>
</dbReference>
<dbReference type="InterPro" id="IPR014729">
    <property type="entry name" value="Rossmann-like_a/b/a_fold"/>
</dbReference>
<dbReference type="Pfam" id="PF00582">
    <property type="entry name" value="Usp"/>
    <property type="match status" value="1"/>
</dbReference>
<dbReference type="EMBL" id="WEIO01000006">
    <property type="protein sequence ID" value="KAB7706200.1"/>
    <property type="molecule type" value="Genomic_DNA"/>
</dbReference>
<proteinExistence type="inferred from homology"/>